<proteinExistence type="predicted"/>
<protein>
    <submittedName>
        <fullName evidence="1">Uncharacterized protein</fullName>
    </submittedName>
</protein>
<gene>
    <name evidence="1" type="ORF">UFOVP1254_99</name>
</gene>
<evidence type="ECO:0000313" key="1">
    <source>
        <dbReference type="EMBL" id="CAB4194517.1"/>
    </source>
</evidence>
<name>A0A6J5RJY9_9CAUD</name>
<dbReference type="Pfam" id="PF23812">
    <property type="entry name" value="Phage_TAC_18"/>
    <property type="match status" value="1"/>
</dbReference>
<sequence length="82" mass="9719">MLQVDPIPFELTYLWEWWHQLNETRQAGFSLCHISYLELAAWAGMLHLRLSPFEIRCIMALDSCYLQWHEKAKAEADPKPTE</sequence>
<accession>A0A6J5RJY9</accession>
<dbReference type="InterPro" id="IPR056919">
    <property type="entry name" value="Phage_TAC_18"/>
</dbReference>
<reference evidence="1" key="1">
    <citation type="submission" date="2020-05" db="EMBL/GenBank/DDBJ databases">
        <authorList>
            <person name="Chiriac C."/>
            <person name="Salcher M."/>
            <person name="Ghai R."/>
            <person name="Kavagutti S V."/>
        </authorList>
    </citation>
    <scope>NUCLEOTIDE SEQUENCE</scope>
</reference>
<dbReference type="EMBL" id="LR797210">
    <property type="protein sequence ID" value="CAB4194517.1"/>
    <property type="molecule type" value="Genomic_DNA"/>
</dbReference>
<organism evidence="1">
    <name type="scientific">uncultured Caudovirales phage</name>
    <dbReference type="NCBI Taxonomy" id="2100421"/>
    <lineage>
        <taxon>Viruses</taxon>
        <taxon>Duplodnaviria</taxon>
        <taxon>Heunggongvirae</taxon>
        <taxon>Uroviricota</taxon>
        <taxon>Caudoviricetes</taxon>
        <taxon>Peduoviridae</taxon>
        <taxon>Maltschvirus</taxon>
        <taxon>Maltschvirus maltsch</taxon>
    </lineage>
</organism>